<dbReference type="RefSeq" id="WP_128229910.1">
    <property type="nucleotide sequence ID" value="NZ_SACR01000005.1"/>
</dbReference>
<evidence type="ECO:0000313" key="4">
    <source>
        <dbReference type="Proteomes" id="UP000285575"/>
    </source>
</evidence>
<gene>
    <name evidence="3" type="ORF">EOE66_16930</name>
</gene>
<comment type="caution">
    <text evidence="3">The sequence shown here is derived from an EMBL/GenBank/DDBJ whole genome shotgun (WGS) entry which is preliminary data.</text>
</comment>
<keyword evidence="2" id="KW-0732">Signal</keyword>
<protein>
    <recommendedName>
        <fullName evidence="5">OmpA-like domain-containing protein</fullName>
    </recommendedName>
</protein>
<keyword evidence="4" id="KW-1185">Reference proteome</keyword>
<feature type="region of interest" description="Disordered" evidence="1">
    <location>
        <begin position="41"/>
        <end position="62"/>
    </location>
</feature>
<reference evidence="3 4" key="1">
    <citation type="submission" date="2019-01" db="EMBL/GenBank/DDBJ databases">
        <authorList>
            <person name="Chen W.-M."/>
        </authorList>
    </citation>
    <scope>NUCLEOTIDE SEQUENCE [LARGE SCALE GENOMIC DNA]</scope>
    <source>
        <strain evidence="3 4">KYPY4</strain>
    </source>
</reference>
<evidence type="ECO:0000313" key="3">
    <source>
        <dbReference type="EMBL" id="RVU44363.1"/>
    </source>
</evidence>
<accession>A0A437RCF0</accession>
<name>A0A437RCF0_9BURK</name>
<evidence type="ECO:0000256" key="2">
    <source>
        <dbReference type="SAM" id="SignalP"/>
    </source>
</evidence>
<dbReference type="EMBL" id="SACR01000005">
    <property type="protein sequence ID" value="RVU44363.1"/>
    <property type="molecule type" value="Genomic_DNA"/>
</dbReference>
<dbReference type="OrthoDB" id="9154332at2"/>
<dbReference type="Proteomes" id="UP000285575">
    <property type="component" value="Unassembled WGS sequence"/>
</dbReference>
<evidence type="ECO:0008006" key="5">
    <source>
        <dbReference type="Google" id="ProtNLM"/>
    </source>
</evidence>
<organism evidence="3 4">
    <name type="scientific">Rubrivivax rivuli</name>
    <dbReference type="NCBI Taxonomy" id="1862385"/>
    <lineage>
        <taxon>Bacteria</taxon>
        <taxon>Pseudomonadati</taxon>
        <taxon>Pseudomonadota</taxon>
        <taxon>Betaproteobacteria</taxon>
        <taxon>Burkholderiales</taxon>
        <taxon>Sphaerotilaceae</taxon>
        <taxon>Rubrivivax</taxon>
    </lineage>
</organism>
<dbReference type="AlphaFoldDB" id="A0A437RCF0"/>
<feature type="signal peptide" evidence="2">
    <location>
        <begin position="1"/>
        <end position="41"/>
    </location>
</feature>
<sequence length="171" mass="18224">MRQPAVPRSKPLALPQPALRLTLALLLGATLATVAATAARAAPGDQPVVKPPPSQLVEQKDKSRTVSLPAKGLFKGDQLTDSAKAQLTDLIVNALGLQVEVALLIPVGPWNIDGTGHAGERDLTPARLQALRKYLSDRGVDPKRIFVESRTDAKVKEPRLDVQLVGQPAND</sequence>
<feature type="chain" id="PRO_5019324473" description="OmpA-like domain-containing protein" evidence="2">
    <location>
        <begin position="42"/>
        <end position="171"/>
    </location>
</feature>
<proteinExistence type="predicted"/>
<evidence type="ECO:0000256" key="1">
    <source>
        <dbReference type="SAM" id="MobiDB-lite"/>
    </source>
</evidence>